<feature type="region of interest" description="Disordered" evidence="1">
    <location>
        <begin position="114"/>
        <end position="191"/>
    </location>
</feature>
<gene>
    <name evidence="2" type="ORF">CK203_049507</name>
</gene>
<dbReference type="Proteomes" id="UP000288805">
    <property type="component" value="Unassembled WGS sequence"/>
</dbReference>
<evidence type="ECO:0000313" key="3">
    <source>
        <dbReference type="Proteomes" id="UP000288805"/>
    </source>
</evidence>
<dbReference type="AlphaFoldDB" id="A0A438HBD2"/>
<proteinExistence type="predicted"/>
<dbReference type="EMBL" id="QGNW01000249">
    <property type="protein sequence ID" value="RVW81770.1"/>
    <property type="molecule type" value="Genomic_DNA"/>
</dbReference>
<comment type="caution">
    <text evidence="2">The sequence shown here is derived from an EMBL/GenBank/DDBJ whole genome shotgun (WGS) entry which is preliminary data.</text>
</comment>
<reference evidence="2 3" key="1">
    <citation type="journal article" date="2018" name="PLoS Genet.">
        <title>Population sequencing reveals clonal diversity and ancestral inbreeding in the grapevine cultivar Chardonnay.</title>
        <authorList>
            <person name="Roach M.J."/>
            <person name="Johnson D.L."/>
            <person name="Bohlmann J."/>
            <person name="van Vuuren H.J."/>
            <person name="Jones S.J."/>
            <person name="Pretorius I.S."/>
            <person name="Schmidt S.A."/>
            <person name="Borneman A.R."/>
        </authorList>
    </citation>
    <scope>NUCLEOTIDE SEQUENCE [LARGE SCALE GENOMIC DNA]</scope>
    <source>
        <strain evidence="3">cv. Chardonnay</strain>
        <tissue evidence="2">Leaf</tissue>
    </source>
</reference>
<feature type="compositionally biased region" description="Basic residues" evidence="1">
    <location>
        <begin position="155"/>
        <end position="166"/>
    </location>
</feature>
<protein>
    <submittedName>
        <fullName evidence="2">Uncharacterized protein</fullName>
    </submittedName>
</protein>
<organism evidence="2 3">
    <name type="scientific">Vitis vinifera</name>
    <name type="common">Grape</name>
    <dbReference type="NCBI Taxonomy" id="29760"/>
    <lineage>
        <taxon>Eukaryota</taxon>
        <taxon>Viridiplantae</taxon>
        <taxon>Streptophyta</taxon>
        <taxon>Embryophyta</taxon>
        <taxon>Tracheophyta</taxon>
        <taxon>Spermatophyta</taxon>
        <taxon>Magnoliopsida</taxon>
        <taxon>eudicotyledons</taxon>
        <taxon>Gunneridae</taxon>
        <taxon>Pentapetalae</taxon>
        <taxon>rosids</taxon>
        <taxon>Vitales</taxon>
        <taxon>Vitaceae</taxon>
        <taxon>Viteae</taxon>
        <taxon>Vitis</taxon>
    </lineage>
</organism>
<name>A0A438HBD2_VITVI</name>
<sequence length="352" mass="39590">MTLGSISFQKAKIKVDRPFHYSPSAFQWSSGTTQFQQHRHFQSQWPLLKPFMEPFNQDKEELRKSPIKLQSPKFQSIFSIGSPEVLRLKRKHLRAPNTPCGTQAKQFLSISAMAKTKGAHAASPSTHNPRPRASPAYETRKPPTTPEASTLCPKRSVRRPPTKKAKVSGLGKSSAPPQPQSPATKSQIPSRMTLKQLSGDLWLHNHLLREIWIAEPGHSTPSYGLLLSQSSTRLLSVYDYSSRPNPNVIHFTIDGHHGILGARHIAEALHIPYELELPPGMLLVDVVLRSNIFPLQHMVKVHKKKLQRVDVIPLLFPRLLCQILEHLGYPSEPQLERHAFAKSYSLSTNGII</sequence>
<evidence type="ECO:0000256" key="1">
    <source>
        <dbReference type="SAM" id="MobiDB-lite"/>
    </source>
</evidence>
<evidence type="ECO:0000313" key="2">
    <source>
        <dbReference type="EMBL" id="RVW81770.1"/>
    </source>
</evidence>
<accession>A0A438HBD2</accession>